<keyword evidence="4" id="KW-1185">Reference proteome</keyword>
<dbReference type="EMBL" id="JAIZAY010000017">
    <property type="protein sequence ID" value="KAJ8026097.1"/>
    <property type="molecule type" value="Genomic_DNA"/>
</dbReference>
<dbReference type="PANTHER" id="PTHR12697">
    <property type="entry name" value="PBS LYASE HEAT-LIKE PROTEIN"/>
    <property type="match status" value="1"/>
</dbReference>
<evidence type="ECO:0000256" key="2">
    <source>
        <dbReference type="SAM" id="SignalP"/>
    </source>
</evidence>
<dbReference type="Pfam" id="PF13646">
    <property type="entry name" value="HEAT_2"/>
    <property type="match status" value="1"/>
</dbReference>
<feature type="region of interest" description="Disordered" evidence="1">
    <location>
        <begin position="423"/>
        <end position="452"/>
    </location>
</feature>
<evidence type="ECO:0000313" key="3">
    <source>
        <dbReference type="EMBL" id="KAJ8026097.1"/>
    </source>
</evidence>
<feature type="region of interest" description="Disordered" evidence="1">
    <location>
        <begin position="1119"/>
        <end position="1205"/>
    </location>
</feature>
<feature type="compositionally biased region" description="Polar residues" evidence="1">
    <location>
        <begin position="285"/>
        <end position="297"/>
    </location>
</feature>
<dbReference type="Gene3D" id="1.25.10.10">
    <property type="entry name" value="Leucine-rich Repeat Variant"/>
    <property type="match status" value="2"/>
</dbReference>
<gene>
    <name evidence="3" type="ORF">HOLleu_33838</name>
</gene>
<comment type="caution">
    <text evidence="3">The sequence shown here is derived from an EMBL/GenBank/DDBJ whole genome shotgun (WGS) entry which is preliminary data.</text>
</comment>
<feature type="chain" id="PRO_5040130595" evidence="2">
    <location>
        <begin position="18"/>
        <end position="1205"/>
    </location>
</feature>
<feature type="compositionally biased region" description="Basic and acidic residues" evidence="1">
    <location>
        <begin position="981"/>
        <end position="991"/>
    </location>
</feature>
<dbReference type="GO" id="GO:0019135">
    <property type="term" value="F:deoxyhypusine monooxygenase activity"/>
    <property type="evidence" value="ECO:0007669"/>
    <property type="project" value="TreeGrafter"/>
</dbReference>
<name>A0A9Q0YSX8_HOLLE</name>
<feature type="compositionally biased region" description="Polar residues" evidence="1">
    <location>
        <begin position="992"/>
        <end position="1013"/>
    </location>
</feature>
<feature type="compositionally biased region" description="Low complexity" evidence="1">
    <location>
        <begin position="1172"/>
        <end position="1183"/>
    </location>
</feature>
<dbReference type="Proteomes" id="UP001152320">
    <property type="component" value="Chromosome 17"/>
</dbReference>
<dbReference type="OrthoDB" id="5980716at2759"/>
<dbReference type="InterPro" id="IPR011989">
    <property type="entry name" value="ARM-like"/>
</dbReference>
<feature type="compositionally biased region" description="Basic residues" evidence="1">
    <location>
        <begin position="430"/>
        <end position="439"/>
    </location>
</feature>
<evidence type="ECO:0000313" key="4">
    <source>
        <dbReference type="Proteomes" id="UP001152320"/>
    </source>
</evidence>
<reference evidence="3" key="1">
    <citation type="submission" date="2021-10" db="EMBL/GenBank/DDBJ databases">
        <title>Tropical sea cucumber genome reveals ecological adaptation and Cuvierian tubules defense mechanism.</title>
        <authorList>
            <person name="Chen T."/>
        </authorList>
    </citation>
    <scope>NUCLEOTIDE SEQUENCE</scope>
    <source>
        <strain evidence="3">Nanhai2018</strain>
        <tissue evidence="3">Muscle</tissue>
    </source>
</reference>
<feature type="compositionally biased region" description="Basic and acidic residues" evidence="1">
    <location>
        <begin position="964"/>
        <end position="973"/>
    </location>
</feature>
<dbReference type="SUPFAM" id="SSF48371">
    <property type="entry name" value="ARM repeat"/>
    <property type="match status" value="1"/>
</dbReference>
<dbReference type="PANTHER" id="PTHR12697:SF20">
    <property type="entry name" value="HEAT REPEAT-CONTAINING PROTEIN 4"/>
    <property type="match status" value="1"/>
</dbReference>
<feature type="region of interest" description="Disordered" evidence="1">
    <location>
        <begin position="271"/>
        <end position="310"/>
    </location>
</feature>
<dbReference type="AlphaFoldDB" id="A0A9Q0YSX8"/>
<sequence length="1205" mass="136251">MLFTVLSLIFPIQQGVMETSQLGRPMLFPCADRVKVPQIGADIGTVSPLSSIHINQGLPLESYLHNEKKYSTNYLKRISEDLTFSEEVVKSHASHSLPYDKTDLKEVFRFDRPRRRRKKTLPDTEEKLHARGWEKKHIPCHIHKLSEHKLTPLKVPKFRLKRENQEELVLAGSENLDEKKSDHIFLTESLLRQSIDDKSSDEKEPELEAKKSETWDSQLLMKLSKNTARWIVSEKTLEGAQKERLEGLLDEVHGVPSGPIDTLIRDDASVSDLGLGDRDTPPHQPSRSWKHSVSSIKAKTAESPAGRLDTRDSEPLVSFYRLPFGMRKLQRELDKEAAGAINATAKDLKIYRRKAKPPPTLRDVMNPAVGDKMFDTDNQFEQEWLSGAQQLFAAEKSKILLNSGNLYQIYRQQGYPINPEVWLNENGKNDRKRKKKKKLEKVDKKEPQVIQKGQKRWSQLPVAIEEEVMNVHEPGYDPEAHREPSPSTLRNHRENPALVRLGKKMYGTALFKTQVDEWRSKWNLSNKWYDSSVEDLERDLKDLNEHVRLQAVATIARASTFRPQPEPGVAIKGTISKFRRMKKDQPSNNLEGILPERLVKCVELALKDPSLRVRFTAAITLYTLNRPNEEARSLLNTVIRTGTPPERWAAAQCLAHAGVCDSYVVGELVNQLFSSEDIVKHEQCVTLMAKLSQNSSIVHSMVAEQLNSTSWRRRIVACKVLPRLHGIVNKDITHKLTNLMWNDWHKEVRTIAAQTLGKTGHGKVVHNDLRDRLLEGSERDRIDSLYKIGHLGIMTARLLPAYLKCFDDVYISVRIAATNTAAKLELKDEKVLNKLLFLTQFDSNWKVKAHAIKALGLIGEVSERITDAIVWALRFETEPGVRAEACESLVRLGIKGDNISAILQDKLLVEPDELVRKQLAVALEAQGVSSTGDMEMVQQIKDEVRRLCTRFNIAAKITKNEEWQAKQENHREMFSSSPHLSEFERKYDRETPQPQTRPSTKLSQRTQTPTVHITSEDDANSGVESPDFLLPQTPNLEEDLPSSNADTHSRRSSVFSLDAVEESGNEEQTPRAKSGRSRDGSPHSMRSNNSRLTPAEKLEKLIEVYEGTCSYDEYEQYVRPQEAEEEDGSHGAGGEGTGDKDEVPPFSVGTGENDLGDRTSGENIVEPLMGNFVEGSGVSGSVEGEAEEFGTETQEQVHVTPVENK</sequence>
<keyword evidence="2" id="KW-0732">Signal</keyword>
<accession>A0A9Q0YSX8</accession>
<protein>
    <submittedName>
        <fullName evidence="3">HEAT repeat-containing protein 4</fullName>
    </submittedName>
</protein>
<proteinExistence type="predicted"/>
<dbReference type="InterPro" id="IPR016024">
    <property type="entry name" value="ARM-type_fold"/>
</dbReference>
<organism evidence="3 4">
    <name type="scientific">Holothuria leucospilota</name>
    <name type="common">Black long sea cucumber</name>
    <name type="synonym">Mertensiothuria leucospilota</name>
    <dbReference type="NCBI Taxonomy" id="206669"/>
    <lineage>
        <taxon>Eukaryota</taxon>
        <taxon>Metazoa</taxon>
        <taxon>Echinodermata</taxon>
        <taxon>Eleutherozoa</taxon>
        <taxon>Echinozoa</taxon>
        <taxon>Holothuroidea</taxon>
        <taxon>Aspidochirotacea</taxon>
        <taxon>Aspidochirotida</taxon>
        <taxon>Holothuriidae</taxon>
        <taxon>Holothuria</taxon>
    </lineage>
</organism>
<feature type="region of interest" description="Disordered" evidence="1">
    <location>
        <begin position="964"/>
        <end position="1095"/>
    </location>
</feature>
<evidence type="ECO:0000256" key="1">
    <source>
        <dbReference type="SAM" id="MobiDB-lite"/>
    </source>
</evidence>
<feature type="signal peptide" evidence="2">
    <location>
        <begin position="1"/>
        <end position="17"/>
    </location>
</feature>